<dbReference type="AlphaFoldDB" id="A0A9Q3BWF5"/>
<dbReference type="SUPFAM" id="SSF56672">
    <property type="entry name" value="DNA/RNA polymerases"/>
    <property type="match status" value="1"/>
</dbReference>
<comment type="caution">
    <text evidence="1">The sequence shown here is derived from an EMBL/GenBank/DDBJ whole genome shotgun (WGS) entry which is preliminary data.</text>
</comment>
<dbReference type="EMBL" id="AVOT02003188">
    <property type="protein sequence ID" value="MBW0472744.1"/>
    <property type="molecule type" value="Genomic_DNA"/>
</dbReference>
<protein>
    <submittedName>
        <fullName evidence="1">Uncharacterized protein</fullName>
    </submittedName>
</protein>
<evidence type="ECO:0000313" key="2">
    <source>
        <dbReference type="Proteomes" id="UP000765509"/>
    </source>
</evidence>
<organism evidence="1 2">
    <name type="scientific">Austropuccinia psidii MF-1</name>
    <dbReference type="NCBI Taxonomy" id="1389203"/>
    <lineage>
        <taxon>Eukaryota</taxon>
        <taxon>Fungi</taxon>
        <taxon>Dikarya</taxon>
        <taxon>Basidiomycota</taxon>
        <taxon>Pucciniomycotina</taxon>
        <taxon>Pucciniomycetes</taxon>
        <taxon>Pucciniales</taxon>
        <taxon>Sphaerophragmiaceae</taxon>
        <taxon>Austropuccinia</taxon>
    </lineage>
</organism>
<dbReference type="Proteomes" id="UP000765509">
    <property type="component" value="Unassembled WGS sequence"/>
</dbReference>
<proteinExistence type="predicted"/>
<sequence length="340" mass="39082">MGDATREPSDDDQEPREELLVEYQEETKPEMQDIQVEAGMPQDTDNKSLCKHTQDAQTFLVTPTRGMAYIHGTATKMTVCIDNAQHTLIIDSGAHYSKVARNYLENHFPNWEQQLLPTKARNFNSALRKMTSIGTIIKEIIIPHRKGNIRLNPEFVVLNNCHIQGLLLGNDYQRMHGPLEEPLNEFREGRVSTALTCKQKLSLLKVLRKNRPAFAVGEEPLGKVKGHDIELYPVWKHLIHPCSRDLLTRKEIEKHINELLDMNVIRKIGHNEIVEISTPVLITWNDGKSWMCGYFRALNNYKKADKYPIPRIPLSQGLFEVKRAWHSVNWDSLMEGSKIC</sequence>
<dbReference type="Gene3D" id="3.10.10.10">
    <property type="entry name" value="HIV Type 1 Reverse Transcriptase, subunit A, domain 1"/>
    <property type="match status" value="1"/>
</dbReference>
<name>A0A9Q3BWF5_9BASI</name>
<accession>A0A9Q3BWF5</accession>
<evidence type="ECO:0000313" key="1">
    <source>
        <dbReference type="EMBL" id="MBW0472744.1"/>
    </source>
</evidence>
<dbReference type="InterPro" id="IPR043502">
    <property type="entry name" value="DNA/RNA_pol_sf"/>
</dbReference>
<reference evidence="1" key="1">
    <citation type="submission" date="2021-03" db="EMBL/GenBank/DDBJ databases">
        <title>Draft genome sequence of rust myrtle Austropuccinia psidii MF-1, a brazilian biotype.</title>
        <authorList>
            <person name="Quecine M.C."/>
            <person name="Pachon D.M.R."/>
            <person name="Bonatelli M.L."/>
            <person name="Correr F.H."/>
            <person name="Franceschini L.M."/>
            <person name="Leite T.F."/>
            <person name="Margarido G.R.A."/>
            <person name="Almeida C.A."/>
            <person name="Ferrarezi J.A."/>
            <person name="Labate C.A."/>
        </authorList>
    </citation>
    <scope>NUCLEOTIDE SEQUENCE</scope>
    <source>
        <strain evidence="1">MF-1</strain>
    </source>
</reference>
<keyword evidence="2" id="KW-1185">Reference proteome</keyword>
<gene>
    <name evidence="1" type="ORF">O181_012459</name>
</gene>